<comment type="subcellular location">
    <subcellularLocation>
        <location evidence="9">Cell membrane</location>
        <topology evidence="9">Multi-pass membrane protein</topology>
    </subcellularLocation>
</comment>
<comment type="similarity">
    <text evidence="1 9 10">Belongs to the peptidase A8 family.</text>
</comment>
<keyword evidence="6 9" id="KW-0378">Hydrolase</keyword>
<evidence type="ECO:0000256" key="10">
    <source>
        <dbReference type="RuleBase" id="RU004181"/>
    </source>
</evidence>
<evidence type="ECO:0000313" key="12">
    <source>
        <dbReference type="Proteomes" id="UP000607397"/>
    </source>
</evidence>
<dbReference type="HAMAP" id="MF_00161">
    <property type="entry name" value="LspA"/>
    <property type="match status" value="1"/>
</dbReference>
<comment type="pathway">
    <text evidence="9">Protein modification; lipoprotein biosynthesis (signal peptide cleavage).</text>
</comment>
<gene>
    <name evidence="9" type="primary">lspA</name>
    <name evidence="11" type="ORF">GS597_00550</name>
</gene>
<keyword evidence="2 9" id="KW-1003">Cell membrane</keyword>
<evidence type="ECO:0000256" key="8">
    <source>
        <dbReference type="ARBA" id="ARBA00023136"/>
    </source>
</evidence>
<proteinExistence type="inferred from homology"/>
<dbReference type="GO" id="GO:0006508">
    <property type="term" value="P:proteolysis"/>
    <property type="evidence" value="ECO:0007669"/>
    <property type="project" value="UniProtKB-KW"/>
</dbReference>
<keyword evidence="8 9" id="KW-0472">Membrane</keyword>
<evidence type="ECO:0000256" key="3">
    <source>
        <dbReference type="ARBA" id="ARBA00022670"/>
    </source>
</evidence>
<keyword evidence="7 9" id="KW-1133">Transmembrane helix</keyword>
<organism evidence="11 12">
    <name type="scientific">Petrachloros mirabilis ULC683</name>
    <dbReference type="NCBI Taxonomy" id="2781853"/>
    <lineage>
        <taxon>Bacteria</taxon>
        <taxon>Bacillati</taxon>
        <taxon>Cyanobacteriota</taxon>
        <taxon>Cyanophyceae</taxon>
        <taxon>Synechococcales</taxon>
        <taxon>Petrachlorosaceae</taxon>
        <taxon>Petrachloros</taxon>
        <taxon>Petrachloros mirabilis</taxon>
    </lineage>
</organism>
<feature type="transmembrane region" description="Helical" evidence="9">
    <location>
        <begin position="66"/>
        <end position="84"/>
    </location>
</feature>
<evidence type="ECO:0000256" key="4">
    <source>
        <dbReference type="ARBA" id="ARBA00022692"/>
    </source>
</evidence>
<dbReference type="RefSeq" id="WP_161823503.1">
    <property type="nucleotide sequence ID" value="NZ_WVIC01000001.1"/>
</dbReference>
<dbReference type="Proteomes" id="UP000607397">
    <property type="component" value="Unassembled WGS sequence"/>
</dbReference>
<name>A0A8K1ZWN2_9CYAN</name>
<comment type="caution">
    <text evidence="9">Lacks conserved residue(s) required for the propagation of feature annotation.</text>
</comment>
<keyword evidence="5 9" id="KW-0064">Aspartyl protease</keyword>
<feature type="active site" evidence="9">
    <location>
        <position position="118"/>
    </location>
</feature>
<dbReference type="UniPathway" id="UPA00665"/>
<dbReference type="GO" id="GO:0004190">
    <property type="term" value="F:aspartic-type endopeptidase activity"/>
    <property type="evidence" value="ECO:0007669"/>
    <property type="project" value="UniProtKB-UniRule"/>
</dbReference>
<reference evidence="11" key="1">
    <citation type="submission" date="2019-12" db="EMBL/GenBank/DDBJ databases">
        <title>High-Quality draft genome sequences of three cyanobacteria isolated from the limestone walls of the Old Cathedral of Coimbra.</title>
        <authorList>
            <person name="Tiago I."/>
            <person name="Soares F."/>
            <person name="Portugal A."/>
        </authorList>
    </citation>
    <scope>NUCLEOTIDE SEQUENCE [LARGE SCALE GENOMIC DNA]</scope>
    <source>
        <strain evidence="11">C</strain>
    </source>
</reference>
<evidence type="ECO:0000256" key="2">
    <source>
        <dbReference type="ARBA" id="ARBA00022475"/>
    </source>
</evidence>
<dbReference type="GO" id="GO:0005886">
    <property type="term" value="C:plasma membrane"/>
    <property type="evidence" value="ECO:0007669"/>
    <property type="project" value="UniProtKB-SubCell"/>
</dbReference>
<sequence length="162" mass="18450">MIRKNVWFWLAAIASLALDQLTKRWVVTTFTLSTPPETRPLWPGVFHLTYVTNSGAAFSLFEGVDWLRWLSLVVCVGLIGWGIWGPRLPAWEQWGYGFLLGGAAGNGIDRFWRGAVTDFLDFRLIQFPVFNFADIFINVGIVCLLLAAWRGEFRKPSPRSRN</sequence>
<keyword evidence="11" id="KW-0449">Lipoprotein</keyword>
<dbReference type="EC" id="3.4.23.36" evidence="9"/>
<keyword evidence="12" id="KW-1185">Reference proteome</keyword>
<evidence type="ECO:0000256" key="6">
    <source>
        <dbReference type="ARBA" id="ARBA00022801"/>
    </source>
</evidence>
<dbReference type="Pfam" id="PF01252">
    <property type="entry name" value="Peptidase_A8"/>
    <property type="match status" value="1"/>
</dbReference>
<protein>
    <recommendedName>
        <fullName evidence="9">Lipoprotein signal peptidase</fullName>
        <ecNumber evidence="9">3.4.23.36</ecNumber>
    </recommendedName>
    <alternativeName>
        <fullName evidence="9">Prolipoprotein signal peptidase</fullName>
    </alternativeName>
    <alternativeName>
        <fullName evidence="9">Signal peptidase II</fullName>
        <shortName evidence="9">SPase II</shortName>
    </alternativeName>
</protein>
<evidence type="ECO:0000256" key="5">
    <source>
        <dbReference type="ARBA" id="ARBA00022750"/>
    </source>
</evidence>
<keyword evidence="4 9" id="KW-0812">Transmembrane</keyword>
<evidence type="ECO:0000256" key="1">
    <source>
        <dbReference type="ARBA" id="ARBA00006139"/>
    </source>
</evidence>
<comment type="function">
    <text evidence="9">This protein specifically catalyzes the removal of signal peptides from prolipoproteins.</text>
</comment>
<accession>A0A8K1ZWN2</accession>
<dbReference type="EMBL" id="WVIC01000001">
    <property type="protein sequence ID" value="NCJ05032.1"/>
    <property type="molecule type" value="Genomic_DNA"/>
</dbReference>
<comment type="caution">
    <text evidence="11">The sequence shown here is derived from an EMBL/GenBank/DDBJ whole genome shotgun (WGS) entry which is preliminary data.</text>
</comment>
<evidence type="ECO:0000313" key="11">
    <source>
        <dbReference type="EMBL" id="NCJ05032.1"/>
    </source>
</evidence>
<dbReference type="NCBIfam" id="TIGR00077">
    <property type="entry name" value="lspA"/>
    <property type="match status" value="1"/>
</dbReference>
<dbReference type="AlphaFoldDB" id="A0A8K1ZWN2"/>
<feature type="transmembrane region" description="Helical" evidence="9">
    <location>
        <begin position="129"/>
        <end position="149"/>
    </location>
</feature>
<feature type="transmembrane region" description="Helical" evidence="9">
    <location>
        <begin position="41"/>
        <end position="61"/>
    </location>
</feature>
<dbReference type="PANTHER" id="PTHR33695:SF1">
    <property type="entry name" value="LIPOPROTEIN SIGNAL PEPTIDASE"/>
    <property type="match status" value="1"/>
</dbReference>
<keyword evidence="3 9" id="KW-0645">Protease</keyword>
<dbReference type="PRINTS" id="PR00781">
    <property type="entry name" value="LIPOSIGPTASE"/>
</dbReference>
<feature type="active site" evidence="9">
    <location>
        <position position="134"/>
    </location>
</feature>
<evidence type="ECO:0000256" key="7">
    <source>
        <dbReference type="ARBA" id="ARBA00022989"/>
    </source>
</evidence>
<dbReference type="InterPro" id="IPR001872">
    <property type="entry name" value="Peptidase_A8"/>
</dbReference>
<evidence type="ECO:0000256" key="9">
    <source>
        <dbReference type="HAMAP-Rule" id="MF_00161"/>
    </source>
</evidence>
<dbReference type="PANTHER" id="PTHR33695">
    <property type="entry name" value="LIPOPROTEIN SIGNAL PEPTIDASE"/>
    <property type="match status" value="1"/>
</dbReference>
<comment type="catalytic activity">
    <reaction evidence="9">
        <text>Release of signal peptides from bacterial membrane prolipoproteins. Hydrolyzes -Xaa-Yaa-Zaa-|-(S,diacylglyceryl)Cys-, in which Xaa is hydrophobic (preferably Leu), and Yaa (Ala or Ser) and Zaa (Gly or Ala) have small, neutral side chains.</text>
        <dbReference type="EC" id="3.4.23.36"/>
    </reaction>
</comment>